<reference evidence="1" key="1">
    <citation type="submission" date="2014-09" db="EMBL/GenBank/DDBJ databases">
        <authorList>
            <person name="Magalhaes I.L.F."/>
            <person name="Oliveira U."/>
            <person name="Santos F.R."/>
            <person name="Vidigal T.H.D.A."/>
            <person name="Brescovit A.D."/>
            <person name="Santos A.J."/>
        </authorList>
    </citation>
    <scope>NUCLEOTIDE SEQUENCE</scope>
    <source>
        <tissue evidence="1">Shoot tissue taken approximately 20 cm above the soil surface</tissue>
    </source>
</reference>
<evidence type="ECO:0000313" key="1">
    <source>
        <dbReference type="EMBL" id="JAD15981.1"/>
    </source>
</evidence>
<reference evidence="1" key="2">
    <citation type="journal article" date="2015" name="Data Brief">
        <title>Shoot transcriptome of the giant reed, Arundo donax.</title>
        <authorList>
            <person name="Barrero R.A."/>
            <person name="Guerrero F.D."/>
            <person name="Moolhuijzen P."/>
            <person name="Goolsby J.A."/>
            <person name="Tidwell J."/>
            <person name="Bellgard S.E."/>
            <person name="Bellgard M.I."/>
        </authorList>
    </citation>
    <scope>NUCLEOTIDE SEQUENCE</scope>
    <source>
        <tissue evidence="1">Shoot tissue taken approximately 20 cm above the soil surface</tissue>
    </source>
</reference>
<proteinExistence type="predicted"/>
<dbReference type="AlphaFoldDB" id="A0A0A8XQD8"/>
<organism evidence="1">
    <name type="scientific">Arundo donax</name>
    <name type="common">Giant reed</name>
    <name type="synonym">Donax arundinaceus</name>
    <dbReference type="NCBI Taxonomy" id="35708"/>
    <lineage>
        <taxon>Eukaryota</taxon>
        <taxon>Viridiplantae</taxon>
        <taxon>Streptophyta</taxon>
        <taxon>Embryophyta</taxon>
        <taxon>Tracheophyta</taxon>
        <taxon>Spermatophyta</taxon>
        <taxon>Magnoliopsida</taxon>
        <taxon>Liliopsida</taxon>
        <taxon>Poales</taxon>
        <taxon>Poaceae</taxon>
        <taxon>PACMAD clade</taxon>
        <taxon>Arundinoideae</taxon>
        <taxon>Arundineae</taxon>
        <taxon>Arundo</taxon>
    </lineage>
</organism>
<sequence>MAWSGLLVGLVGLGLGVNSPEVLWAWLLCEFFLFVILASC</sequence>
<name>A0A0A8XQD8_ARUDO</name>
<protein>
    <submittedName>
        <fullName evidence="1">Uncharacterized protein</fullName>
    </submittedName>
</protein>
<dbReference type="EMBL" id="GBRH01281914">
    <property type="protein sequence ID" value="JAD15981.1"/>
    <property type="molecule type" value="Transcribed_RNA"/>
</dbReference>
<accession>A0A0A8XQD8</accession>